<comment type="caution">
    <text evidence="6">The sequence shown here is derived from an EMBL/GenBank/DDBJ whole genome shotgun (WGS) entry which is preliminary data.</text>
</comment>
<dbReference type="NCBIfam" id="NF001140">
    <property type="entry name" value="PRK00147.1"/>
    <property type="match status" value="1"/>
</dbReference>
<dbReference type="EMBL" id="RARA01000023">
    <property type="protein sequence ID" value="ROT47447.1"/>
    <property type="molecule type" value="Genomic_DNA"/>
</dbReference>
<dbReference type="Pfam" id="PF02547">
    <property type="entry name" value="Queuosine_synth"/>
    <property type="match status" value="1"/>
</dbReference>
<evidence type="ECO:0000256" key="5">
    <source>
        <dbReference type="HAMAP-Rule" id="MF_00113"/>
    </source>
</evidence>
<dbReference type="RefSeq" id="WP_123662681.1">
    <property type="nucleotide sequence ID" value="NZ_RARA01000023.1"/>
</dbReference>
<comment type="pathway">
    <text evidence="5">tRNA modification; tRNA-queuosine biosynthesis.</text>
</comment>
<dbReference type="Gene3D" id="2.40.10.240">
    <property type="entry name" value="QueA-like"/>
    <property type="match status" value="1"/>
</dbReference>
<dbReference type="NCBIfam" id="TIGR00113">
    <property type="entry name" value="queA"/>
    <property type="match status" value="1"/>
</dbReference>
<dbReference type="OrthoDB" id="9805933at2"/>
<dbReference type="FunFam" id="2.40.10.240:FF:000002">
    <property type="entry name" value="S-adenosylmethionine:tRNA ribosyltransferase-isomerase"/>
    <property type="match status" value="1"/>
</dbReference>
<evidence type="ECO:0000256" key="1">
    <source>
        <dbReference type="ARBA" id="ARBA00022490"/>
    </source>
</evidence>
<evidence type="ECO:0000256" key="2">
    <source>
        <dbReference type="ARBA" id="ARBA00022679"/>
    </source>
</evidence>
<comment type="subcellular location">
    <subcellularLocation>
        <location evidence="5">Cytoplasm</location>
    </subcellularLocation>
</comment>
<keyword evidence="4 5" id="KW-0671">Queuosine biosynthesis</keyword>
<keyword evidence="1 5" id="KW-0963">Cytoplasm</keyword>
<dbReference type="SUPFAM" id="SSF111337">
    <property type="entry name" value="QueA-like"/>
    <property type="match status" value="1"/>
</dbReference>
<keyword evidence="6" id="KW-0413">Isomerase</keyword>
<protein>
    <recommendedName>
        <fullName evidence="5">S-adenosylmethionine:tRNA ribosyltransferase-isomerase</fullName>
        <ecNumber evidence="5">2.4.99.17</ecNumber>
    </recommendedName>
    <alternativeName>
        <fullName evidence="5">Queuosine biosynthesis protein QueA</fullName>
    </alternativeName>
</protein>
<dbReference type="PANTHER" id="PTHR30307:SF0">
    <property type="entry name" value="S-ADENOSYLMETHIONINE:TRNA RIBOSYLTRANSFERASE-ISOMERASE"/>
    <property type="match status" value="1"/>
</dbReference>
<name>A0A3N2QCA9_9BACT</name>
<dbReference type="UniPathway" id="UPA00392"/>
<keyword evidence="2 5" id="KW-0808">Transferase</keyword>
<keyword evidence="8" id="KW-1185">Reference proteome</keyword>
<dbReference type="InterPro" id="IPR042119">
    <property type="entry name" value="QueA_dom2"/>
</dbReference>
<dbReference type="EMBL" id="RARA01000023">
    <property type="protein sequence ID" value="ROT47450.1"/>
    <property type="molecule type" value="Genomic_DNA"/>
</dbReference>
<accession>A0A3N2QCA9</accession>
<dbReference type="PANTHER" id="PTHR30307">
    <property type="entry name" value="S-ADENOSYLMETHIONINE:TRNA RIBOSYLTRANSFERASE-ISOMERASE"/>
    <property type="match status" value="1"/>
</dbReference>
<proteinExistence type="inferred from homology"/>
<sequence length="348" mass="38976">MKLSNFKFELPAHNIAQYPMHPKEDARLMVLHKDSGQIEHKTLKDLPSYFSEGDTLVANDSKVLPCKLYGYKEKTNAKVEVLLLRKLNNENALWDTIVEPARKIRIGNKIYFGNGELVAEIIDNTTSRGRTLKLLFDGTEEEFYALIDQIGHMPLPNQIERPSTLDDRTYYQTIFAQNIGSIVLPAAGLHFTPYLLKYLELQNISVVSVTLHIGLGELKIIDMEDLTKVKASSERFIITQESADVVNQSIANQKKVCAIGTSVLRAIESSVSVSCKLKANNNWTNKFILPSCSFKICNALLTTFHLPSSISLVSVAAFGGEELVLAAYAEAIDKHYRFFLYGDAMLII</sequence>
<evidence type="ECO:0000313" key="8">
    <source>
        <dbReference type="Proteomes" id="UP000270927"/>
    </source>
</evidence>
<dbReference type="InterPro" id="IPR036100">
    <property type="entry name" value="QueA_sf"/>
</dbReference>
<evidence type="ECO:0000256" key="4">
    <source>
        <dbReference type="ARBA" id="ARBA00022785"/>
    </source>
</evidence>
<keyword evidence="3 5" id="KW-0949">S-adenosyl-L-methionine</keyword>
<keyword evidence="6" id="KW-0328">Glycosyltransferase</keyword>
<dbReference type="Gene3D" id="3.40.1780.10">
    <property type="entry name" value="QueA-like"/>
    <property type="match status" value="1"/>
</dbReference>
<dbReference type="EC" id="2.4.99.17" evidence="5"/>
<dbReference type="HAMAP" id="MF_00113">
    <property type="entry name" value="QueA"/>
    <property type="match status" value="1"/>
</dbReference>
<comment type="catalytic activity">
    <reaction evidence="5">
        <text>7-aminomethyl-7-carbaguanosine(34) in tRNA + S-adenosyl-L-methionine = epoxyqueuosine(34) in tRNA + adenine + L-methionine + 2 H(+)</text>
        <dbReference type="Rhea" id="RHEA:32155"/>
        <dbReference type="Rhea" id="RHEA-COMP:10342"/>
        <dbReference type="Rhea" id="RHEA-COMP:18582"/>
        <dbReference type="ChEBI" id="CHEBI:15378"/>
        <dbReference type="ChEBI" id="CHEBI:16708"/>
        <dbReference type="ChEBI" id="CHEBI:57844"/>
        <dbReference type="ChEBI" id="CHEBI:59789"/>
        <dbReference type="ChEBI" id="CHEBI:82833"/>
        <dbReference type="ChEBI" id="CHEBI:194443"/>
        <dbReference type="EC" id="2.4.99.17"/>
    </reaction>
</comment>
<dbReference type="InterPro" id="IPR042118">
    <property type="entry name" value="QueA_dom1"/>
</dbReference>
<comment type="subunit">
    <text evidence="5">Monomer.</text>
</comment>
<comment type="function">
    <text evidence="5">Transfers and isomerizes the ribose moiety from AdoMet to the 7-aminomethyl group of 7-deazaguanine (preQ1-tRNA) to give epoxyqueuosine (oQ-tRNA).</text>
</comment>
<dbReference type="GO" id="GO:0008616">
    <property type="term" value="P:tRNA queuosine(34) biosynthetic process"/>
    <property type="evidence" value="ECO:0007669"/>
    <property type="project" value="UniProtKB-UniRule"/>
</dbReference>
<evidence type="ECO:0000313" key="7">
    <source>
        <dbReference type="EMBL" id="ROT47450.1"/>
    </source>
</evidence>
<evidence type="ECO:0000256" key="3">
    <source>
        <dbReference type="ARBA" id="ARBA00022691"/>
    </source>
</evidence>
<dbReference type="GO" id="GO:0051075">
    <property type="term" value="F:S-adenosylmethionine:tRNA ribosyltransferase-isomerase activity"/>
    <property type="evidence" value="ECO:0007669"/>
    <property type="project" value="UniProtKB-EC"/>
</dbReference>
<dbReference type="InterPro" id="IPR003699">
    <property type="entry name" value="QueA"/>
</dbReference>
<comment type="similarity">
    <text evidence="5">Belongs to the QueA family.</text>
</comment>
<gene>
    <name evidence="5 6" type="primary">queA</name>
    <name evidence="6" type="ORF">EDM02_02205</name>
    <name evidence="7" type="ORF">EDM02_02225</name>
</gene>
<reference evidence="6 8" key="1">
    <citation type="submission" date="2018-09" db="EMBL/GenBank/DDBJ databases">
        <title>Comparative Genomics of Wolbachia-Cardinium Dual Endosymbiosis in a Plant-Parasitic Nematode.</title>
        <authorList>
            <person name="Brown A.M.V."/>
            <person name="Wasala S.K."/>
            <person name="Howe D.K."/>
            <person name="Peetz A.B."/>
            <person name="Zasada I.A."/>
            <person name="Denver D.R."/>
        </authorList>
    </citation>
    <scope>NUCLEOTIDE SEQUENCE [LARGE SCALE GENOMIC DNA]</scope>
    <source>
        <strain evidence="6 8">Pp_1</strain>
    </source>
</reference>
<dbReference type="GO" id="GO:0005737">
    <property type="term" value="C:cytoplasm"/>
    <property type="evidence" value="ECO:0007669"/>
    <property type="project" value="UniProtKB-SubCell"/>
</dbReference>
<dbReference type="Proteomes" id="UP000270927">
    <property type="component" value="Unassembled WGS sequence"/>
</dbReference>
<evidence type="ECO:0000313" key="6">
    <source>
        <dbReference type="EMBL" id="ROT47447.1"/>
    </source>
</evidence>
<organism evidence="6 8">
    <name type="scientific">Candidatus Cardinium hertigii</name>
    <dbReference type="NCBI Taxonomy" id="247481"/>
    <lineage>
        <taxon>Bacteria</taxon>
        <taxon>Pseudomonadati</taxon>
        <taxon>Bacteroidota</taxon>
        <taxon>Cytophagia</taxon>
        <taxon>Cytophagales</taxon>
        <taxon>Amoebophilaceae</taxon>
        <taxon>Candidatus Cardinium</taxon>
    </lineage>
</organism>
<dbReference type="AlphaFoldDB" id="A0A3N2QCA9"/>